<dbReference type="GO" id="GO:0005789">
    <property type="term" value="C:endoplasmic reticulum membrane"/>
    <property type="evidence" value="ECO:0007669"/>
    <property type="project" value="UniProtKB-SubCell"/>
</dbReference>
<keyword evidence="12 15" id="KW-0503">Monooxygenase</keyword>
<dbReference type="Proteomes" id="UP000695007">
    <property type="component" value="Unplaced"/>
</dbReference>
<dbReference type="GO" id="GO:0016705">
    <property type="term" value="F:oxidoreductase activity, acting on paired donors, with incorporation or reduction of molecular oxygen"/>
    <property type="evidence" value="ECO:0007669"/>
    <property type="project" value="InterPro"/>
</dbReference>
<evidence type="ECO:0000256" key="10">
    <source>
        <dbReference type="ARBA" id="ARBA00023002"/>
    </source>
</evidence>
<keyword evidence="7 14" id="KW-0479">Metal-binding</keyword>
<evidence type="ECO:0000256" key="6">
    <source>
        <dbReference type="ARBA" id="ARBA00022617"/>
    </source>
</evidence>
<comment type="similarity">
    <text evidence="5 15">Belongs to the cytochrome P450 family.</text>
</comment>
<feature type="binding site" description="axial binding residue" evidence="14">
    <location>
        <position position="453"/>
    </location>
    <ligand>
        <name>heme</name>
        <dbReference type="ChEBI" id="CHEBI:30413"/>
    </ligand>
    <ligandPart>
        <name>Fe</name>
        <dbReference type="ChEBI" id="CHEBI:18248"/>
    </ligandPart>
</feature>
<dbReference type="GO" id="GO:0005506">
    <property type="term" value="F:iron ion binding"/>
    <property type="evidence" value="ECO:0007669"/>
    <property type="project" value="InterPro"/>
</dbReference>
<evidence type="ECO:0000256" key="2">
    <source>
        <dbReference type="ARBA" id="ARBA00003690"/>
    </source>
</evidence>
<evidence type="ECO:0000256" key="12">
    <source>
        <dbReference type="ARBA" id="ARBA00023033"/>
    </source>
</evidence>
<dbReference type="GeneID" id="105367664"/>
<comment type="function">
    <text evidence="2">May be involved in the metabolism of insect hormones and in the breakdown of synthetic insecticides.</text>
</comment>
<evidence type="ECO:0000256" key="1">
    <source>
        <dbReference type="ARBA" id="ARBA00001971"/>
    </source>
</evidence>
<dbReference type="PANTHER" id="PTHR24291:SF189">
    <property type="entry name" value="CYTOCHROME P450 4C3-RELATED"/>
    <property type="match status" value="1"/>
</dbReference>
<protein>
    <submittedName>
        <fullName evidence="17">Cytochrome P450 4C1-like</fullName>
    </submittedName>
</protein>
<dbReference type="SUPFAM" id="SSF48264">
    <property type="entry name" value="Cytochrome P450"/>
    <property type="match status" value="1"/>
</dbReference>
<dbReference type="PANTHER" id="PTHR24291">
    <property type="entry name" value="CYTOCHROME P450 FAMILY 4"/>
    <property type="match status" value="1"/>
</dbReference>
<sequence length="513" mass="60005">MLIYILFLFFILWSIRFYFRNKRAKDLINKIPGPPTLPIIGNLLMFNVSIENLWNVLRDLNKRYYPITKFWLGFIPMISVHHPDDLEILLSSMKHIDKGSSYKYLHPWFKTGLLTSSGEKWKHRRQILTPAFHFNILKKYTIITNDNSKMFIRMLKTQKDESVHNLLSLCSNYTLNTICETAMGVALDKIDAEIAKQYKNAVNEVGNIVIYRAIRPYIQDWMLNPLMQIARKQKQSLKIFRDFSNKVLIERKAHKQLTNAPLKDLNKSSKSHNYEDTFFGDRKKLAMLDLLLEAEKRGLIDDNGIKEEIGTFMLAGHDTTGMALVYVIMLLAENSEYQDKARSEVITILNRSKGEIRMEEIRDLHYLERCIKESLRLFPPVSALSRCLKEDLKLKDYVIPAGTEIGCHIFDVHRDPNFWPEPEKFDPDRFLPERIQGRHPFSYIPFSAGPRNCIGQRFALMEMKSLMAHILYNFKLEPVSRTSDIKLLLNLVTQPSKPVHTRFIRIDNNNEHI</sequence>
<keyword evidence="16" id="KW-1185">Reference proteome</keyword>
<evidence type="ECO:0000256" key="15">
    <source>
        <dbReference type="RuleBase" id="RU000461"/>
    </source>
</evidence>
<gene>
    <name evidence="17" type="primary">LOC105367664</name>
</gene>
<keyword evidence="10 15" id="KW-0560">Oxidoreductase</keyword>
<evidence type="ECO:0000256" key="7">
    <source>
        <dbReference type="ARBA" id="ARBA00022723"/>
    </source>
</evidence>
<evidence type="ECO:0000256" key="3">
    <source>
        <dbReference type="ARBA" id="ARBA00004174"/>
    </source>
</evidence>
<comment type="subcellular location">
    <subcellularLocation>
        <location evidence="4">Endoplasmic reticulum membrane</location>
        <topology evidence="4">Peripheral membrane protein</topology>
    </subcellularLocation>
    <subcellularLocation>
        <location evidence="3">Microsome membrane</location>
        <topology evidence="3">Peripheral membrane protein</topology>
    </subcellularLocation>
</comment>
<evidence type="ECO:0000313" key="17">
    <source>
        <dbReference type="RefSeq" id="XP_011504736.1"/>
    </source>
</evidence>
<keyword evidence="13" id="KW-0472">Membrane</keyword>
<dbReference type="GO" id="GO:0020037">
    <property type="term" value="F:heme binding"/>
    <property type="evidence" value="ECO:0007669"/>
    <property type="project" value="InterPro"/>
</dbReference>
<dbReference type="AlphaFoldDB" id="A0AAJ6YUT6"/>
<name>A0AAJ6YUT6_9HYME</name>
<dbReference type="CDD" id="cd20628">
    <property type="entry name" value="CYP4"/>
    <property type="match status" value="1"/>
</dbReference>
<keyword evidence="8" id="KW-0256">Endoplasmic reticulum</keyword>
<dbReference type="KEGG" id="csol:105367664"/>
<dbReference type="GO" id="GO:0004497">
    <property type="term" value="F:monooxygenase activity"/>
    <property type="evidence" value="ECO:0007669"/>
    <property type="project" value="UniProtKB-KW"/>
</dbReference>
<dbReference type="PRINTS" id="PR00463">
    <property type="entry name" value="EP450I"/>
</dbReference>
<evidence type="ECO:0000256" key="4">
    <source>
        <dbReference type="ARBA" id="ARBA00004406"/>
    </source>
</evidence>
<dbReference type="InterPro" id="IPR001128">
    <property type="entry name" value="Cyt_P450"/>
</dbReference>
<dbReference type="PROSITE" id="PS00086">
    <property type="entry name" value="CYTOCHROME_P450"/>
    <property type="match status" value="1"/>
</dbReference>
<dbReference type="InterPro" id="IPR050196">
    <property type="entry name" value="Cytochrome_P450_Monoox"/>
</dbReference>
<evidence type="ECO:0000256" key="5">
    <source>
        <dbReference type="ARBA" id="ARBA00010617"/>
    </source>
</evidence>
<evidence type="ECO:0000256" key="14">
    <source>
        <dbReference type="PIRSR" id="PIRSR602401-1"/>
    </source>
</evidence>
<evidence type="ECO:0000256" key="9">
    <source>
        <dbReference type="ARBA" id="ARBA00022848"/>
    </source>
</evidence>
<dbReference type="Gene3D" id="1.10.630.10">
    <property type="entry name" value="Cytochrome P450"/>
    <property type="match status" value="1"/>
</dbReference>
<keyword evidence="6 14" id="KW-0349">Heme</keyword>
<keyword evidence="11 14" id="KW-0408">Iron</keyword>
<evidence type="ECO:0000256" key="8">
    <source>
        <dbReference type="ARBA" id="ARBA00022824"/>
    </source>
</evidence>
<organism evidence="16 17">
    <name type="scientific">Ceratosolen solmsi marchali</name>
    <dbReference type="NCBI Taxonomy" id="326594"/>
    <lineage>
        <taxon>Eukaryota</taxon>
        <taxon>Metazoa</taxon>
        <taxon>Ecdysozoa</taxon>
        <taxon>Arthropoda</taxon>
        <taxon>Hexapoda</taxon>
        <taxon>Insecta</taxon>
        <taxon>Pterygota</taxon>
        <taxon>Neoptera</taxon>
        <taxon>Endopterygota</taxon>
        <taxon>Hymenoptera</taxon>
        <taxon>Apocrita</taxon>
        <taxon>Proctotrupomorpha</taxon>
        <taxon>Chalcidoidea</taxon>
        <taxon>Agaonidae</taxon>
        <taxon>Agaoninae</taxon>
        <taxon>Ceratosolen</taxon>
    </lineage>
</organism>
<evidence type="ECO:0000313" key="16">
    <source>
        <dbReference type="Proteomes" id="UP000695007"/>
    </source>
</evidence>
<evidence type="ECO:0000256" key="11">
    <source>
        <dbReference type="ARBA" id="ARBA00023004"/>
    </source>
</evidence>
<evidence type="ECO:0000256" key="13">
    <source>
        <dbReference type="ARBA" id="ARBA00023136"/>
    </source>
</evidence>
<dbReference type="Pfam" id="PF00067">
    <property type="entry name" value="p450"/>
    <property type="match status" value="1"/>
</dbReference>
<proteinExistence type="inferred from homology"/>
<dbReference type="InterPro" id="IPR017972">
    <property type="entry name" value="Cyt_P450_CS"/>
</dbReference>
<dbReference type="InterPro" id="IPR036396">
    <property type="entry name" value="Cyt_P450_sf"/>
</dbReference>
<reference evidence="17" key="1">
    <citation type="submission" date="2025-08" db="UniProtKB">
        <authorList>
            <consortium name="RefSeq"/>
        </authorList>
    </citation>
    <scope>IDENTIFICATION</scope>
</reference>
<comment type="cofactor">
    <cofactor evidence="1 14">
        <name>heme</name>
        <dbReference type="ChEBI" id="CHEBI:30413"/>
    </cofactor>
</comment>
<dbReference type="InterPro" id="IPR002401">
    <property type="entry name" value="Cyt_P450_E_grp-I"/>
</dbReference>
<dbReference type="PRINTS" id="PR00385">
    <property type="entry name" value="P450"/>
</dbReference>
<dbReference type="RefSeq" id="XP_011504736.1">
    <property type="nucleotide sequence ID" value="XM_011506434.1"/>
</dbReference>
<accession>A0AAJ6YUT6</accession>
<keyword evidence="9" id="KW-0492">Microsome</keyword>